<dbReference type="InParanoid" id="K3WXN4"/>
<dbReference type="eggNOG" id="ENOG502QTGG">
    <property type="taxonomic scope" value="Eukaryota"/>
</dbReference>
<dbReference type="OMA" id="RRPWGWR"/>
<dbReference type="Proteomes" id="UP000019132">
    <property type="component" value="Unassembled WGS sequence"/>
</dbReference>
<reference evidence="2" key="2">
    <citation type="submission" date="2010-04" db="EMBL/GenBank/DDBJ databases">
        <authorList>
            <person name="Buell R."/>
            <person name="Hamilton J."/>
            <person name="Hostetler J."/>
        </authorList>
    </citation>
    <scope>NUCLEOTIDE SEQUENCE [LARGE SCALE GENOMIC DNA]</scope>
    <source>
        <strain evidence="2">DAOM:BR144</strain>
    </source>
</reference>
<dbReference type="AlphaFoldDB" id="K3WXN4"/>
<accession>K3WXN4</accession>
<dbReference type="EnsemblProtists" id="PYU1_T009732">
    <property type="protein sequence ID" value="PYU1_T009732"/>
    <property type="gene ID" value="PYU1_G009714"/>
</dbReference>
<name>K3WXN4_GLOUD</name>
<sequence length="595" mass="69155">MVARSLDYASPEGDRRWIEDVGKENRDYNQLTVTNSHLRRREQQQALVEARHQQEEFHEEESAAVPSQELHVELCNADPGAVATLIEFLHTERVQLVRESNVEQVIQLCRWLSLESELMYECLDIAIKHVNARDWMELMICCSKLRDWQKKQLVVEHLLEYIRRLTPDDYADVLEHVQMQHLGAIEGQELLGRVVMCFTNHVRHVGVWRNILHSLELWMFWVFKLQFVNQPPLSLLEFHAQYATWEPFVTLPSVEITGERFYVHPMTLFRFSNFSFQVRFEWESLVLIQWRIVKESSSENVVDGLHRSDPAFVFRGEMVVRFKCSSKSRTQEQKVSLRYTHSVHEYGSWKPLITSSSELATLVSSQEAKSSIGFSESDTTSSSEHHSQDDDGILTARFTGRFFIWGHRLCNLYHYLSACTLFYSSPTGSIGDLHPMNVMEKMRRLPVDTLVMVLQSDRLRIPGGETSLVQMLTVLCFQIKYDDQLDSRADSAPNFSAVDNVRALFACVRWCFADLSQIMSTLERSPRECHLYELIEKGLTDPLMRFARRVPWSERHDPYRTVTTLVEFQIEAGDRSLSPSRFPLDVISELALPQI</sequence>
<dbReference type="HOGENOM" id="CLU_458946_0_0_1"/>
<reference evidence="2" key="1">
    <citation type="journal article" date="2010" name="Genome Biol.">
        <title>Genome sequence of the necrotrophic plant pathogen Pythium ultimum reveals original pathogenicity mechanisms and effector repertoire.</title>
        <authorList>
            <person name="Levesque C.A."/>
            <person name="Brouwer H."/>
            <person name="Cano L."/>
            <person name="Hamilton J.P."/>
            <person name="Holt C."/>
            <person name="Huitema E."/>
            <person name="Raffaele S."/>
            <person name="Robideau G.P."/>
            <person name="Thines M."/>
            <person name="Win J."/>
            <person name="Zerillo M.M."/>
            <person name="Beakes G.W."/>
            <person name="Boore J.L."/>
            <person name="Busam D."/>
            <person name="Dumas B."/>
            <person name="Ferriera S."/>
            <person name="Fuerstenberg S.I."/>
            <person name="Gachon C.M."/>
            <person name="Gaulin E."/>
            <person name="Govers F."/>
            <person name="Grenville-Briggs L."/>
            <person name="Horner N."/>
            <person name="Hostetler J."/>
            <person name="Jiang R.H."/>
            <person name="Johnson J."/>
            <person name="Krajaejun T."/>
            <person name="Lin H."/>
            <person name="Meijer H.J."/>
            <person name="Moore B."/>
            <person name="Morris P."/>
            <person name="Phuntmart V."/>
            <person name="Puiu D."/>
            <person name="Shetty J."/>
            <person name="Stajich J.E."/>
            <person name="Tripathy S."/>
            <person name="Wawra S."/>
            <person name="van West P."/>
            <person name="Whitty B.R."/>
            <person name="Coutinho P.M."/>
            <person name="Henrissat B."/>
            <person name="Martin F."/>
            <person name="Thomas P.D."/>
            <person name="Tyler B.M."/>
            <person name="De Vries R.P."/>
            <person name="Kamoun S."/>
            <person name="Yandell M."/>
            <person name="Tisserat N."/>
            <person name="Buell C.R."/>
        </authorList>
    </citation>
    <scope>NUCLEOTIDE SEQUENCE</scope>
    <source>
        <strain evidence="2">DAOM:BR144</strain>
    </source>
</reference>
<organism evidence="1 2">
    <name type="scientific">Globisporangium ultimum (strain ATCC 200006 / CBS 805.95 / DAOM BR144)</name>
    <name type="common">Pythium ultimum</name>
    <dbReference type="NCBI Taxonomy" id="431595"/>
    <lineage>
        <taxon>Eukaryota</taxon>
        <taxon>Sar</taxon>
        <taxon>Stramenopiles</taxon>
        <taxon>Oomycota</taxon>
        <taxon>Peronosporomycetes</taxon>
        <taxon>Pythiales</taxon>
        <taxon>Pythiaceae</taxon>
        <taxon>Globisporangium</taxon>
    </lineage>
</organism>
<evidence type="ECO:0000313" key="1">
    <source>
        <dbReference type="EnsemblProtists" id="PYU1_T009732"/>
    </source>
</evidence>
<dbReference type="EMBL" id="GL376615">
    <property type="status" value="NOT_ANNOTATED_CDS"/>
    <property type="molecule type" value="Genomic_DNA"/>
</dbReference>
<protein>
    <submittedName>
        <fullName evidence="1">Uncharacterized protein</fullName>
    </submittedName>
</protein>
<evidence type="ECO:0000313" key="2">
    <source>
        <dbReference type="Proteomes" id="UP000019132"/>
    </source>
</evidence>
<reference evidence="1" key="3">
    <citation type="submission" date="2015-02" db="UniProtKB">
        <authorList>
            <consortium name="EnsemblProtists"/>
        </authorList>
    </citation>
    <scope>IDENTIFICATION</scope>
    <source>
        <strain evidence="1">DAOM BR144</strain>
    </source>
</reference>
<dbReference type="VEuPathDB" id="FungiDB:PYU1_G009714"/>
<keyword evidence="2" id="KW-1185">Reference proteome</keyword>
<proteinExistence type="predicted"/>